<proteinExistence type="predicted"/>
<dbReference type="AlphaFoldDB" id="A0A9P1E1W9"/>
<keyword evidence="9" id="KW-1185">Reference proteome</keyword>
<dbReference type="Proteomes" id="UP001152484">
    <property type="component" value="Unassembled WGS sequence"/>
</dbReference>
<comment type="subcellular location">
    <subcellularLocation>
        <location evidence="1">Nucleus</location>
    </subcellularLocation>
</comment>
<evidence type="ECO:0000256" key="6">
    <source>
        <dbReference type="SAM" id="MobiDB-lite"/>
    </source>
</evidence>
<feature type="compositionally biased region" description="Low complexity" evidence="6">
    <location>
        <begin position="123"/>
        <end position="135"/>
    </location>
</feature>
<feature type="compositionally biased region" description="Polar residues" evidence="6">
    <location>
        <begin position="188"/>
        <end position="199"/>
    </location>
</feature>
<evidence type="ECO:0000256" key="5">
    <source>
        <dbReference type="ARBA" id="ARBA00023242"/>
    </source>
</evidence>
<dbReference type="Gene3D" id="4.10.280.10">
    <property type="entry name" value="Helix-loop-helix DNA-binding domain"/>
    <property type="match status" value="1"/>
</dbReference>
<evidence type="ECO:0000313" key="9">
    <source>
        <dbReference type="Proteomes" id="UP001152484"/>
    </source>
</evidence>
<dbReference type="Pfam" id="PF00010">
    <property type="entry name" value="HLH"/>
    <property type="match status" value="1"/>
</dbReference>
<dbReference type="PANTHER" id="PTHR16223">
    <property type="entry name" value="TRANSCRIPTION FACTOR BHLH83-RELATED"/>
    <property type="match status" value="1"/>
</dbReference>
<feature type="domain" description="BHLH" evidence="7">
    <location>
        <begin position="305"/>
        <end position="355"/>
    </location>
</feature>
<comment type="caution">
    <text evidence="8">The sequence shown here is derived from an EMBL/GenBank/DDBJ whole genome shotgun (WGS) entry which is preliminary data.</text>
</comment>
<dbReference type="EMBL" id="CAMAPE010000008">
    <property type="protein sequence ID" value="CAH9072247.1"/>
    <property type="molecule type" value="Genomic_DNA"/>
</dbReference>
<dbReference type="CDD" id="cd11393">
    <property type="entry name" value="bHLH_AtbHLH_like"/>
    <property type="match status" value="1"/>
</dbReference>
<evidence type="ECO:0000256" key="1">
    <source>
        <dbReference type="ARBA" id="ARBA00004123"/>
    </source>
</evidence>
<dbReference type="GO" id="GO:0005634">
    <property type="term" value="C:nucleus"/>
    <property type="evidence" value="ECO:0007669"/>
    <property type="project" value="UniProtKB-SubCell"/>
</dbReference>
<dbReference type="GO" id="GO:0000981">
    <property type="term" value="F:DNA-binding transcription factor activity, RNA polymerase II-specific"/>
    <property type="evidence" value="ECO:0007669"/>
    <property type="project" value="TreeGrafter"/>
</dbReference>
<dbReference type="PROSITE" id="PS50888">
    <property type="entry name" value="BHLH"/>
    <property type="match status" value="1"/>
</dbReference>
<feature type="compositionally biased region" description="Basic and acidic residues" evidence="6">
    <location>
        <begin position="211"/>
        <end position="221"/>
    </location>
</feature>
<accession>A0A9P1E1W9</accession>
<dbReference type="PANTHER" id="PTHR16223:SF349">
    <property type="entry name" value="OS09G0487900 PROTEIN"/>
    <property type="match status" value="1"/>
</dbReference>
<feature type="region of interest" description="Disordered" evidence="6">
    <location>
        <begin position="188"/>
        <end position="221"/>
    </location>
</feature>
<protein>
    <recommendedName>
        <fullName evidence="7">BHLH domain-containing protein</fullName>
    </recommendedName>
</protein>
<dbReference type="SMART" id="SM00353">
    <property type="entry name" value="HLH"/>
    <property type="match status" value="1"/>
</dbReference>
<dbReference type="OrthoDB" id="2019494at2759"/>
<dbReference type="GO" id="GO:0046983">
    <property type="term" value="F:protein dimerization activity"/>
    <property type="evidence" value="ECO:0007669"/>
    <property type="project" value="InterPro"/>
</dbReference>
<evidence type="ECO:0000256" key="2">
    <source>
        <dbReference type="ARBA" id="ARBA00023015"/>
    </source>
</evidence>
<evidence type="ECO:0000259" key="7">
    <source>
        <dbReference type="PROSITE" id="PS50888"/>
    </source>
</evidence>
<dbReference type="InterPro" id="IPR045843">
    <property type="entry name" value="IND-like"/>
</dbReference>
<feature type="region of interest" description="Disordered" evidence="6">
    <location>
        <begin position="251"/>
        <end position="270"/>
    </location>
</feature>
<keyword evidence="4" id="KW-0804">Transcription</keyword>
<evidence type="ECO:0000256" key="4">
    <source>
        <dbReference type="ARBA" id="ARBA00023163"/>
    </source>
</evidence>
<reference evidence="8" key="1">
    <citation type="submission" date="2022-07" db="EMBL/GenBank/DDBJ databases">
        <authorList>
            <person name="Macas J."/>
            <person name="Novak P."/>
            <person name="Neumann P."/>
        </authorList>
    </citation>
    <scope>NUCLEOTIDE SEQUENCE</scope>
</reference>
<keyword evidence="5" id="KW-0539">Nucleus</keyword>
<keyword evidence="2" id="KW-0805">Transcription regulation</keyword>
<sequence>MDRTRFQQQQMTSGLTRYRSAPTSYFSTLMNSSAAADAGSITGGGGGGGGGYPRGDFDRQAFGRLMASLDSQDLSSNQQNPKRNLNVKQESEAFEQPFKQKLQKVDLLSKGDIGNYSGQARNTHTSGATTASTSAMDRQDSSFGLMNSSNLTRYNTSPAGFFDQMDIQNEYGGEAVFSSSSLRFKNHTSFSSGQPTSCSAPMDPISEIGDESVKDEGSPRNHEDYASAFSLPPWEDSDIFSDYFLNAPGEKPLLNPNTSDVQKGEDQSRTPGLLSHHLSLPKSSAQLSAIMQDSVPCKVRAKRGCATHPRSIAERVRRTRISERMRKLQELVPNMDKQTNTADMLDLAVDYIKGLESKVKVLSENRAKCKCSGK</sequence>
<dbReference type="InterPro" id="IPR045239">
    <property type="entry name" value="bHLH95_bHLH"/>
</dbReference>
<dbReference type="InterPro" id="IPR011598">
    <property type="entry name" value="bHLH_dom"/>
</dbReference>
<evidence type="ECO:0000256" key="3">
    <source>
        <dbReference type="ARBA" id="ARBA00023125"/>
    </source>
</evidence>
<dbReference type="SUPFAM" id="SSF47459">
    <property type="entry name" value="HLH, helix-loop-helix DNA-binding domain"/>
    <property type="match status" value="1"/>
</dbReference>
<dbReference type="InterPro" id="IPR036638">
    <property type="entry name" value="HLH_DNA-bd_sf"/>
</dbReference>
<evidence type="ECO:0000313" key="8">
    <source>
        <dbReference type="EMBL" id="CAH9072247.1"/>
    </source>
</evidence>
<keyword evidence="3" id="KW-0238">DNA-binding</keyword>
<feature type="region of interest" description="Disordered" evidence="6">
    <location>
        <begin position="115"/>
        <end position="143"/>
    </location>
</feature>
<organism evidence="8 9">
    <name type="scientific">Cuscuta europaea</name>
    <name type="common">European dodder</name>
    <dbReference type="NCBI Taxonomy" id="41803"/>
    <lineage>
        <taxon>Eukaryota</taxon>
        <taxon>Viridiplantae</taxon>
        <taxon>Streptophyta</taxon>
        <taxon>Embryophyta</taxon>
        <taxon>Tracheophyta</taxon>
        <taxon>Spermatophyta</taxon>
        <taxon>Magnoliopsida</taxon>
        <taxon>eudicotyledons</taxon>
        <taxon>Gunneridae</taxon>
        <taxon>Pentapetalae</taxon>
        <taxon>asterids</taxon>
        <taxon>lamiids</taxon>
        <taxon>Solanales</taxon>
        <taxon>Convolvulaceae</taxon>
        <taxon>Cuscuteae</taxon>
        <taxon>Cuscuta</taxon>
        <taxon>Cuscuta subgen. Cuscuta</taxon>
    </lineage>
</organism>
<gene>
    <name evidence="8" type="ORF">CEURO_LOCUS4257</name>
</gene>
<name>A0A9P1E1W9_CUSEU</name>
<dbReference type="GO" id="GO:0000978">
    <property type="term" value="F:RNA polymerase II cis-regulatory region sequence-specific DNA binding"/>
    <property type="evidence" value="ECO:0007669"/>
    <property type="project" value="TreeGrafter"/>
</dbReference>
<dbReference type="FunFam" id="4.10.280.10:FF:000021">
    <property type="entry name" value="Transcription factor bHLH130 family"/>
    <property type="match status" value="1"/>
</dbReference>